<name>A0AAV5KJU8_9ROSI</name>
<dbReference type="AlphaFoldDB" id="A0AAV5KJU8"/>
<keyword evidence="2" id="KW-0812">Transmembrane</keyword>
<proteinExistence type="predicted"/>
<evidence type="ECO:0000313" key="4">
    <source>
        <dbReference type="Proteomes" id="UP001054252"/>
    </source>
</evidence>
<organism evidence="3 4">
    <name type="scientific">Rubroshorea leprosula</name>
    <dbReference type="NCBI Taxonomy" id="152421"/>
    <lineage>
        <taxon>Eukaryota</taxon>
        <taxon>Viridiplantae</taxon>
        <taxon>Streptophyta</taxon>
        <taxon>Embryophyta</taxon>
        <taxon>Tracheophyta</taxon>
        <taxon>Spermatophyta</taxon>
        <taxon>Magnoliopsida</taxon>
        <taxon>eudicotyledons</taxon>
        <taxon>Gunneridae</taxon>
        <taxon>Pentapetalae</taxon>
        <taxon>rosids</taxon>
        <taxon>malvids</taxon>
        <taxon>Malvales</taxon>
        <taxon>Dipterocarpaceae</taxon>
        <taxon>Rubroshorea</taxon>
    </lineage>
</organism>
<keyword evidence="2" id="KW-1133">Transmembrane helix</keyword>
<sequence>MLGDAWSSLGSASVDNGYFRRNYSTLAVAVAAIESEEEEVGESKGEESDQGEGEEKEGIDLVSFFCLFCVFYVYFLGLIPNLVPKLSFQNLVRPLTSKNTQVIL</sequence>
<gene>
    <name evidence="3" type="ORF">SLEP1_g34375</name>
</gene>
<protein>
    <submittedName>
        <fullName evidence="3">Uncharacterized protein</fullName>
    </submittedName>
</protein>
<evidence type="ECO:0000256" key="1">
    <source>
        <dbReference type="SAM" id="MobiDB-lite"/>
    </source>
</evidence>
<feature type="transmembrane region" description="Helical" evidence="2">
    <location>
        <begin position="61"/>
        <end position="83"/>
    </location>
</feature>
<evidence type="ECO:0000256" key="2">
    <source>
        <dbReference type="SAM" id="Phobius"/>
    </source>
</evidence>
<reference evidence="3 4" key="1">
    <citation type="journal article" date="2021" name="Commun. Biol.">
        <title>The genome of Shorea leprosula (Dipterocarpaceae) highlights the ecological relevance of drought in aseasonal tropical rainforests.</title>
        <authorList>
            <person name="Ng K.K.S."/>
            <person name="Kobayashi M.J."/>
            <person name="Fawcett J.A."/>
            <person name="Hatakeyama M."/>
            <person name="Paape T."/>
            <person name="Ng C.H."/>
            <person name="Ang C.C."/>
            <person name="Tnah L.H."/>
            <person name="Lee C.T."/>
            <person name="Nishiyama T."/>
            <person name="Sese J."/>
            <person name="O'Brien M.J."/>
            <person name="Copetti D."/>
            <person name="Mohd Noor M.I."/>
            <person name="Ong R.C."/>
            <person name="Putra M."/>
            <person name="Sireger I.Z."/>
            <person name="Indrioko S."/>
            <person name="Kosugi Y."/>
            <person name="Izuno A."/>
            <person name="Isagi Y."/>
            <person name="Lee S.L."/>
            <person name="Shimizu K.K."/>
        </authorList>
    </citation>
    <scope>NUCLEOTIDE SEQUENCE [LARGE SCALE GENOMIC DNA]</scope>
    <source>
        <strain evidence="3">214</strain>
    </source>
</reference>
<keyword evidence="4" id="KW-1185">Reference proteome</keyword>
<accession>A0AAV5KJU8</accession>
<dbReference type="EMBL" id="BPVZ01000067">
    <property type="protein sequence ID" value="GKV24809.1"/>
    <property type="molecule type" value="Genomic_DNA"/>
</dbReference>
<comment type="caution">
    <text evidence="3">The sequence shown here is derived from an EMBL/GenBank/DDBJ whole genome shotgun (WGS) entry which is preliminary data.</text>
</comment>
<dbReference type="Proteomes" id="UP001054252">
    <property type="component" value="Unassembled WGS sequence"/>
</dbReference>
<evidence type="ECO:0000313" key="3">
    <source>
        <dbReference type="EMBL" id="GKV24809.1"/>
    </source>
</evidence>
<keyword evidence="2" id="KW-0472">Membrane</keyword>
<feature type="region of interest" description="Disordered" evidence="1">
    <location>
        <begin position="35"/>
        <end position="55"/>
    </location>
</feature>